<dbReference type="EMBL" id="BTSY01000002">
    <property type="protein sequence ID" value="GMT13381.1"/>
    <property type="molecule type" value="Genomic_DNA"/>
</dbReference>
<sequence>AGCNPDDYKWCDTLYMNPKFLWLAMVATFTGIAMPFSLISQDTIYSRVLEGVDQNIMQAVYVMAEDVVLAATPSIAT</sequence>
<gene>
    <name evidence="6" type="ORF">PFISCL1PPCAC_4678</name>
</gene>
<accession>A0AAV5V1F5</accession>
<dbReference type="Proteomes" id="UP001432322">
    <property type="component" value="Unassembled WGS sequence"/>
</dbReference>
<dbReference type="PANTHER" id="PTHR23510:SF25">
    <property type="entry name" value="MFS DOMAIN-CONTAINING PROTEIN"/>
    <property type="match status" value="1"/>
</dbReference>
<feature type="non-terminal residue" evidence="6">
    <location>
        <position position="77"/>
    </location>
</feature>
<keyword evidence="4 5" id="KW-0472">Membrane</keyword>
<proteinExistence type="predicted"/>
<evidence type="ECO:0000256" key="3">
    <source>
        <dbReference type="ARBA" id="ARBA00022989"/>
    </source>
</evidence>
<name>A0AAV5V1F5_9BILA</name>
<dbReference type="InterPro" id="IPR051068">
    <property type="entry name" value="MFS_Domain-Containing_Protein"/>
</dbReference>
<feature type="non-terminal residue" evidence="6">
    <location>
        <position position="1"/>
    </location>
</feature>
<comment type="caution">
    <text evidence="6">The sequence shown here is derived from an EMBL/GenBank/DDBJ whole genome shotgun (WGS) entry which is preliminary data.</text>
</comment>
<protein>
    <submittedName>
        <fullName evidence="6">Uncharacterized protein</fullName>
    </submittedName>
</protein>
<evidence type="ECO:0000256" key="4">
    <source>
        <dbReference type="ARBA" id="ARBA00023136"/>
    </source>
</evidence>
<organism evidence="6 7">
    <name type="scientific">Pristionchus fissidentatus</name>
    <dbReference type="NCBI Taxonomy" id="1538716"/>
    <lineage>
        <taxon>Eukaryota</taxon>
        <taxon>Metazoa</taxon>
        <taxon>Ecdysozoa</taxon>
        <taxon>Nematoda</taxon>
        <taxon>Chromadorea</taxon>
        <taxon>Rhabditida</taxon>
        <taxon>Rhabditina</taxon>
        <taxon>Diplogasteromorpha</taxon>
        <taxon>Diplogasteroidea</taxon>
        <taxon>Neodiplogasteridae</taxon>
        <taxon>Pristionchus</taxon>
    </lineage>
</organism>
<reference evidence="6" key="1">
    <citation type="submission" date="2023-10" db="EMBL/GenBank/DDBJ databases">
        <title>Genome assembly of Pristionchus species.</title>
        <authorList>
            <person name="Yoshida K."/>
            <person name="Sommer R.J."/>
        </authorList>
    </citation>
    <scope>NUCLEOTIDE SEQUENCE</scope>
    <source>
        <strain evidence="6">RS5133</strain>
    </source>
</reference>
<evidence type="ECO:0000256" key="1">
    <source>
        <dbReference type="ARBA" id="ARBA00004141"/>
    </source>
</evidence>
<feature type="transmembrane region" description="Helical" evidence="5">
    <location>
        <begin position="20"/>
        <end position="39"/>
    </location>
</feature>
<evidence type="ECO:0000256" key="5">
    <source>
        <dbReference type="SAM" id="Phobius"/>
    </source>
</evidence>
<keyword evidence="3 5" id="KW-1133">Transmembrane helix</keyword>
<evidence type="ECO:0000313" key="6">
    <source>
        <dbReference type="EMBL" id="GMT13381.1"/>
    </source>
</evidence>
<evidence type="ECO:0000313" key="7">
    <source>
        <dbReference type="Proteomes" id="UP001432322"/>
    </source>
</evidence>
<dbReference type="PANTHER" id="PTHR23510">
    <property type="entry name" value="INNER MEMBRANE TRANSPORT PROTEIN YAJR"/>
    <property type="match status" value="1"/>
</dbReference>
<keyword evidence="7" id="KW-1185">Reference proteome</keyword>
<comment type="subcellular location">
    <subcellularLocation>
        <location evidence="1">Membrane</location>
        <topology evidence="1">Multi-pass membrane protein</topology>
    </subcellularLocation>
</comment>
<evidence type="ECO:0000256" key="2">
    <source>
        <dbReference type="ARBA" id="ARBA00022692"/>
    </source>
</evidence>
<keyword evidence="2 5" id="KW-0812">Transmembrane</keyword>
<dbReference type="GO" id="GO:0005765">
    <property type="term" value="C:lysosomal membrane"/>
    <property type="evidence" value="ECO:0007669"/>
    <property type="project" value="TreeGrafter"/>
</dbReference>
<dbReference type="AlphaFoldDB" id="A0AAV5V1F5"/>